<dbReference type="AlphaFoldDB" id="A0AAW0DBV5"/>
<protein>
    <submittedName>
        <fullName evidence="2">Uncharacterized protein</fullName>
    </submittedName>
</protein>
<evidence type="ECO:0000256" key="1">
    <source>
        <dbReference type="SAM" id="MobiDB-lite"/>
    </source>
</evidence>
<keyword evidence="3" id="KW-1185">Reference proteome</keyword>
<accession>A0AAW0DBV5</accession>
<dbReference type="EMBL" id="JAWWNJ010000009">
    <property type="protein sequence ID" value="KAK7048828.1"/>
    <property type="molecule type" value="Genomic_DNA"/>
</dbReference>
<dbReference type="Proteomes" id="UP001362999">
    <property type="component" value="Unassembled WGS sequence"/>
</dbReference>
<evidence type="ECO:0000313" key="2">
    <source>
        <dbReference type="EMBL" id="KAK7048828.1"/>
    </source>
</evidence>
<name>A0AAW0DBV5_9AGAR</name>
<feature type="region of interest" description="Disordered" evidence="1">
    <location>
        <begin position="1"/>
        <end position="71"/>
    </location>
</feature>
<proteinExistence type="predicted"/>
<gene>
    <name evidence="2" type="ORF">R3P38DRAFT_2871582</name>
</gene>
<feature type="compositionally biased region" description="Polar residues" evidence="1">
    <location>
        <begin position="17"/>
        <end position="27"/>
    </location>
</feature>
<comment type="caution">
    <text evidence="2">The sequence shown here is derived from an EMBL/GenBank/DDBJ whole genome shotgun (WGS) entry which is preliminary data.</text>
</comment>
<evidence type="ECO:0000313" key="3">
    <source>
        <dbReference type="Proteomes" id="UP001362999"/>
    </source>
</evidence>
<sequence>MLGQMPAGQHPIPAWPSSDSNSKTIYLNAQGRRHSTHTTPVDDDGQTFSTHSDNNSDGRARHAASSTSLPLIPTPHRYIGTAWA</sequence>
<organism evidence="2 3">
    <name type="scientific">Favolaschia claudopus</name>
    <dbReference type="NCBI Taxonomy" id="2862362"/>
    <lineage>
        <taxon>Eukaryota</taxon>
        <taxon>Fungi</taxon>
        <taxon>Dikarya</taxon>
        <taxon>Basidiomycota</taxon>
        <taxon>Agaricomycotina</taxon>
        <taxon>Agaricomycetes</taxon>
        <taxon>Agaricomycetidae</taxon>
        <taxon>Agaricales</taxon>
        <taxon>Marasmiineae</taxon>
        <taxon>Mycenaceae</taxon>
        <taxon>Favolaschia</taxon>
    </lineage>
</organism>
<reference evidence="2 3" key="1">
    <citation type="journal article" date="2024" name="J Genomics">
        <title>Draft genome sequencing and assembly of Favolaschia claudopus CIRM-BRFM 2984 isolated from oak limbs.</title>
        <authorList>
            <person name="Navarro D."/>
            <person name="Drula E."/>
            <person name="Chaduli D."/>
            <person name="Cazenave R."/>
            <person name="Ahrendt S."/>
            <person name="Wang J."/>
            <person name="Lipzen A."/>
            <person name="Daum C."/>
            <person name="Barry K."/>
            <person name="Grigoriev I.V."/>
            <person name="Favel A."/>
            <person name="Rosso M.N."/>
            <person name="Martin F."/>
        </authorList>
    </citation>
    <scope>NUCLEOTIDE SEQUENCE [LARGE SCALE GENOMIC DNA]</scope>
    <source>
        <strain evidence="2 3">CIRM-BRFM 2984</strain>
    </source>
</reference>